<evidence type="ECO:0000256" key="2">
    <source>
        <dbReference type="ARBA" id="ARBA00022481"/>
    </source>
</evidence>
<gene>
    <name evidence="7" type="ORF">MTY_2702</name>
</gene>
<sequence>MTVGYSSLQRDERGFTLVELLVVIAIIGILAAIITPSTFKAVEKTKVARVEADLKAFKAAAANYYADTGQWPKDKPPGGVPGFMANVDNVDGWNGPYLERWPTATPFGGSYDWEVWENWTWNNERKNIIGVTIYNAPTLTDNLMLLLDRDMDDGNLDTGNVMKLDTGKLLVILHRW</sequence>
<evidence type="ECO:0000256" key="1">
    <source>
        <dbReference type="ARBA" id="ARBA00004167"/>
    </source>
</evidence>
<proteinExistence type="predicted"/>
<dbReference type="InterPro" id="IPR045584">
    <property type="entry name" value="Pilin-like"/>
</dbReference>
<evidence type="ECO:0000256" key="5">
    <source>
        <dbReference type="ARBA" id="ARBA00023136"/>
    </source>
</evidence>
<dbReference type="NCBIfam" id="TIGR02532">
    <property type="entry name" value="IV_pilin_GFxxxE"/>
    <property type="match status" value="1"/>
</dbReference>
<dbReference type="InterPro" id="IPR012902">
    <property type="entry name" value="N_methyl_site"/>
</dbReference>
<reference evidence="7" key="1">
    <citation type="journal article" date="2014" name="Gene">
        <title>Genome-guided analysis of transformation efficiency and carbon dioxide assimilation by Moorella thermoacetica Y72.</title>
        <authorList>
            <person name="Tsukahara K."/>
            <person name="Kita A."/>
            <person name="Nakashimada Y."/>
            <person name="Hoshino T."/>
            <person name="Murakami K."/>
        </authorList>
    </citation>
    <scope>NUCLEOTIDE SEQUENCE [LARGE SCALE GENOMIC DNA]</scope>
    <source>
        <strain evidence="7">Y72</strain>
    </source>
</reference>
<dbReference type="Pfam" id="PF22434">
    <property type="entry name" value="PilW_C"/>
    <property type="match status" value="1"/>
</dbReference>
<dbReference type="Gene3D" id="3.30.700.10">
    <property type="entry name" value="Glycoprotein, Type 4 Pilin"/>
    <property type="match status" value="1"/>
</dbReference>
<feature type="transmembrane region" description="Helical" evidence="6">
    <location>
        <begin position="20"/>
        <end position="39"/>
    </location>
</feature>
<keyword evidence="2" id="KW-0488">Methylation</keyword>
<dbReference type="GO" id="GO:0015628">
    <property type="term" value="P:protein secretion by the type II secretion system"/>
    <property type="evidence" value="ECO:0007669"/>
    <property type="project" value="InterPro"/>
</dbReference>
<dbReference type="GO" id="GO:0015627">
    <property type="term" value="C:type II protein secretion system complex"/>
    <property type="evidence" value="ECO:0007669"/>
    <property type="project" value="InterPro"/>
</dbReference>
<dbReference type="AlphaFoldDB" id="A0A0S6UE33"/>
<protein>
    <submittedName>
        <fullName evidence="7">Type II secretory pathway, pseudopilin PulG</fullName>
    </submittedName>
</protein>
<dbReference type="Proteomes" id="UP000063718">
    <property type="component" value="Unassembled WGS sequence"/>
</dbReference>
<dbReference type="SUPFAM" id="SSF54523">
    <property type="entry name" value="Pili subunits"/>
    <property type="match status" value="1"/>
</dbReference>
<evidence type="ECO:0000313" key="7">
    <source>
        <dbReference type="EMBL" id="GAF27361.1"/>
    </source>
</evidence>
<evidence type="ECO:0000256" key="6">
    <source>
        <dbReference type="SAM" id="Phobius"/>
    </source>
</evidence>
<organism evidence="7">
    <name type="scientific">Moorella thermoacetica Y72</name>
    <dbReference type="NCBI Taxonomy" id="1325331"/>
    <lineage>
        <taxon>Bacteria</taxon>
        <taxon>Bacillati</taxon>
        <taxon>Bacillota</taxon>
        <taxon>Clostridia</taxon>
        <taxon>Neomoorellales</taxon>
        <taxon>Neomoorellaceae</taxon>
        <taxon>Neomoorella</taxon>
    </lineage>
</organism>
<dbReference type="RefSeq" id="WP_025775113.1">
    <property type="nucleotide sequence ID" value="NZ_DF238840.1"/>
</dbReference>
<name>A0A0S6UE33_NEOTH</name>
<dbReference type="PANTHER" id="PTHR30093">
    <property type="entry name" value="GENERAL SECRETION PATHWAY PROTEIN G"/>
    <property type="match status" value="1"/>
</dbReference>
<dbReference type="PANTHER" id="PTHR30093:SF44">
    <property type="entry name" value="TYPE II SECRETION SYSTEM CORE PROTEIN G"/>
    <property type="match status" value="1"/>
</dbReference>
<evidence type="ECO:0000256" key="3">
    <source>
        <dbReference type="ARBA" id="ARBA00022692"/>
    </source>
</evidence>
<dbReference type="EMBL" id="DF238840">
    <property type="protein sequence ID" value="GAF27361.1"/>
    <property type="molecule type" value="Genomic_DNA"/>
</dbReference>
<dbReference type="Pfam" id="PF07963">
    <property type="entry name" value="N_methyl"/>
    <property type="match status" value="1"/>
</dbReference>
<dbReference type="PROSITE" id="PS00409">
    <property type="entry name" value="PROKAR_NTER_METHYL"/>
    <property type="match status" value="1"/>
</dbReference>
<dbReference type="GO" id="GO:0016020">
    <property type="term" value="C:membrane"/>
    <property type="evidence" value="ECO:0007669"/>
    <property type="project" value="UniProtKB-SubCell"/>
</dbReference>
<keyword evidence="4 6" id="KW-1133">Transmembrane helix</keyword>
<evidence type="ECO:0000256" key="4">
    <source>
        <dbReference type="ARBA" id="ARBA00022989"/>
    </source>
</evidence>
<keyword evidence="3 6" id="KW-0812">Transmembrane</keyword>
<accession>A0A0S6UE33</accession>
<comment type="subcellular location">
    <subcellularLocation>
        <location evidence="1">Membrane</location>
        <topology evidence="1">Single-pass membrane protein</topology>
    </subcellularLocation>
</comment>
<dbReference type="PRINTS" id="PR00813">
    <property type="entry name" value="BCTERIALGSPG"/>
</dbReference>
<dbReference type="InterPro" id="IPR000983">
    <property type="entry name" value="Bac_GSPG_pilin"/>
</dbReference>
<keyword evidence="5 6" id="KW-0472">Membrane</keyword>